<dbReference type="SUPFAM" id="SSF48452">
    <property type="entry name" value="TPR-like"/>
    <property type="match status" value="2"/>
</dbReference>
<dbReference type="AlphaFoldDB" id="A0A6P2RT03"/>
<dbReference type="EC" id="3.4.-.-" evidence="1"/>
<dbReference type="GO" id="GO:0006508">
    <property type="term" value="P:proteolysis"/>
    <property type="evidence" value="ECO:0007669"/>
    <property type="project" value="UniProtKB-KW"/>
</dbReference>
<gene>
    <name evidence="1" type="primary">bepA</name>
    <name evidence="1" type="ORF">BLA23254_06671</name>
</gene>
<name>A0A6P2RT03_BURL3</name>
<protein>
    <submittedName>
        <fullName evidence="1">Beta-barrel assembly-enhancing protease</fullName>
        <ecNumber evidence="1">3.4.-.-</ecNumber>
    </submittedName>
</protein>
<evidence type="ECO:0000313" key="2">
    <source>
        <dbReference type="Proteomes" id="UP000494218"/>
    </source>
</evidence>
<accession>A0A6P2RT03</accession>
<keyword evidence="1" id="KW-0378">Hydrolase</keyword>
<dbReference type="GO" id="GO:0008233">
    <property type="term" value="F:peptidase activity"/>
    <property type="evidence" value="ECO:0007669"/>
    <property type="project" value="UniProtKB-KW"/>
</dbReference>
<proteinExistence type="predicted"/>
<dbReference type="Gene3D" id="1.25.40.10">
    <property type="entry name" value="Tetratricopeptide repeat domain"/>
    <property type="match status" value="2"/>
</dbReference>
<dbReference type="InterPro" id="IPR011990">
    <property type="entry name" value="TPR-like_helical_dom_sf"/>
</dbReference>
<organism evidence="1 2">
    <name type="scientific">Burkholderia lata (strain ATCC 17760 / DSM 23089 / LMG 22485 / NCIMB 9086 / R18194 / 383)</name>
    <dbReference type="NCBI Taxonomy" id="482957"/>
    <lineage>
        <taxon>Bacteria</taxon>
        <taxon>Pseudomonadati</taxon>
        <taxon>Pseudomonadota</taxon>
        <taxon>Betaproteobacteria</taxon>
        <taxon>Burkholderiales</taxon>
        <taxon>Burkholderiaceae</taxon>
        <taxon>Burkholderia</taxon>
        <taxon>Burkholderia cepacia complex</taxon>
    </lineage>
</organism>
<keyword evidence="1" id="KW-0645">Protease</keyword>
<dbReference type="EMBL" id="CABVPW010000045">
    <property type="protein sequence ID" value="VWC36641.1"/>
    <property type="molecule type" value="Genomic_DNA"/>
</dbReference>
<reference evidence="1 2" key="1">
    <citation type="submission" date="2019-09" db="EMBL/GenBank/DDBJ databases">
        <authorList>
            <person name="Depoorter E."/>
        </authorList>
    </citation>
    <scope>NUCLEOTIDE SEQUENCE [LARGE SCALE GENOMIC DNA]</scope>
    <source>
        <strain evidence="1">LMG 23254</strain>
    </source>
</reference>
<evidence type="ECO:0000313" key="1">
    <source>
        <dbReference type="EMBL" id="VWC36641.1"/>
    </source>
</evidence>
<dbReference type="Proteomes" id="UP000494218">
    <property type="component" value="Unassembled WGS sequence"/>
</dbReference>
<sequence>MLDDERFLLELEEKLFVELWGRLVNETSSAAVDIAVQLRIPFPQKSLERLSSKDSVEAGLASSALYAIDDHRWDVLVSTLELFRRRTSPDTASAELHGKLADEYVSLYRDDDDPKWIRESYFHRLLSSESLQPLLGAYYFRELVGSANYCFRIRRHDRALELYNFAASVGTLTEDALMHRASCMVRTGERPGGDQEFTRLFDLYPRANGMKLSYIAALIWIRKYDEAAKKFESLGVDVNDPHAAGLRGRIHLGLHEYDAAEVLLRRVAGSVKLPPLRAYLDLARALQYQGAIEEERKVLAKALQHYPEEPELLAMDGGALQRLGKADDAVNLLQPLFDLYPNQAKAAMTLVKIYGRNSATTYKARQAFEKALRAAENNSDPIFVTMEAEVLKSEGRADAAVQLLTDKTTLDDQHSLGMYFECVYHSLIGKSRADAKAQAAEALRISVAGPLTNNIPLQVNRARLAAVADDYTVFQSIRDQLSASRAERFELEALDRLWTDQKQGRQLST</sequence>